<dbReference type="STRING" id="414703.SAMN04488125_1403"/>
<name>A0A1I4MLJ6_9HYPH</name>
<dbReference type="Proteomes" id="UP000198804">
    <property type="component" value="Unassembled WGS sequence"/>
</dbReference>
<dbReference type="Pfam" id="PF16220">
    <property type="entry name" value="DUF4880"/>
    <property type="match status" value="1"/>
</dbReference>
<dbReference type="InterPro" id="IPR012373">
    <property type="entry name" value="Ferrdict_sens_TM"/>
</dbReference>
<evidence type="ECO:0000313" key="4">
    <source>
        <dbReference type="Proteomes" id="UP000198804"/>
    </source>
</evidence>
<dbReference type="Gene3D" id="2.60.120.1440">
    <property type="match status" value="1"/>
</dbReference>
<keyword evidence="4" id="KW-1185">Reference proteome</keyword>
<evidence type="ECO:0000259" key="2">
    <source>
        <dbReference type="Pfam" id="PF16220"/>
    </source>
</evidence>
<dbReference type="InterPro" id="IPR032623">
    <property type="entry name" value="FecR_N"/>
</dbReference>
<dbReference type="GO" id="GO:0016989">
    <property type="term" value="F:sigma factor antagonist activity"/>
    <property type="evidence" value="ECO:0007669"/>
    <property type="project" value="TreeGrafter"/>
</dbReference>
<proteinExistence type="predicted"/>
<dbReference type="InterPro" id="IPR006860">
    <property type="entry name" value="FecR"/>
</dbReference>
<dbReference type="EMBL" id="FOSV01000040">
    <property type="protein sequence ID" value="SFM03916.1"/>
    <property type="molecule type" value="Genomic_DNA"/>
</dbReference>
<dbReference type="RefSeq" id="WP_091951964.1">
    <property type="nucleotide sequence ID" value="NZ_FOSV01000040.1"/>
</dbReference>
<dbReference type="AlphaFoldDB" id="A0A1I4MLJ6"/>
<dbReference type="PIRSF" id="PIRSF018266">
    <property type="entry name" value="FecR"/>
    <property type="match status" value="1"/>
</dbReference>
<dbReference type="Pfam" id="PF04773">
    <property type="entry name" value="FecR"/>
    <property type="match status" value="1"/>
</dbReference>
<evidence type="ECO:0000259" key="1">
    <source>
        <dbReference type="Pfam" id="PF04773"/>
    </source>
</evidence>
<dbReference type="OrthoDB" id="636724at2"/>
<gene>
    <name evidence="3" type="ORF">SAMN04488125_1403</name>
</gene>
<dbReference type="PANTHER" id="PTHR30273">
    <property type="entry name" value="PERIPLASMIC SIGNAL SENSOR AND SIGMA FACTOR ACTIVATOR FECR-RELATED"/>
    <property type="match status" value="1"/>
</dbReference>
<feature type="domain" description="FecR N-terminal" evidence="2">
    <location>
        <begin position="21"/>
        <end position="60"/>
    </location>
</feature>
<reference evidence="4" key="1">
    <citation type="submission" date="2016-10" db="EMBL/GenBank/DDBJ databases">
        <authorList>
            <person name="Varghese N."/>
            <person name="Submissions S."/>
        </authorList>
    </citation>
    <scope>NUCLEOTIDE SEQUENCE [LARGE SCALE GENOMIC DNA]</scope>
    <source>
        <strain evidence="4">CGMCC 1.6474</strain>
    </source>
</reference>
<feature type="domain" description="FecR protein" evidence="1">
    <location>
        <begin position="109"/>
        <end position="201"/>
    </location>
</feature>
<evidence type="ECO:0000313" key="3">
    <source>
        <dbReference type="EMBL" id="SFM03916.1"/>
    </source>
</evidence>
<accession>A0A1I4MLJ6</accession>
<protein>
    <submittedName>
        <fullName evidence="3">FecR family protein</fullName>
    </submittedName>
</protein>
<dbReference type="PANTHER" id="PTHR30273:SF2">
    <property type="entry name" value="PROTEIN FECR"/>
    <property type="match status" value="1"/>
</dbReference>
<sequence length="315" mass="33997">MDECGGPEDADEAEHDPIRFEAAVWVARLSSADATDDDRAAFAVWRSADPTHAEAYAELEDWHRTMGRVPDPRDRRRKPPKGPASIAVALGLSALAAYEIGLLDRWRADLWTGVGGIETTVLADGSRIDLDTDTAVALRFTPSERGVELLRGEAVFDVVPDPDRPFVVHGPGLTVRAVGTRFFVRADRNAVPVGVAEGRVNATIGEAGTAIGAGEVARRAADDRLVLQRADVERTIAWRNGRLVAAGRPLSAILADLNRYRHGRIVLLDATQGARQFTGTLNLRDTDDALAVLAASMRLKIIHVTPLLVLVRAAS</sequence>
<organism evidence="3 4">
    <name type="scientific">Methylorubrum salsuginis</name>
    <dbReference type="NCBI Taxonomy" id="414703"/>
    <lineage>
        <taxon>Bacteria</taxon>
        <taxon>Pseudomonadati</taxon>
        <taxon>Pseudomonadota</taxon>
        <taxon>Alphaproteobacteria</taxon>
        <taxon>Hyphomicrobiales</taxon>
        <taxon>Methylobacteriaceae</taxon>
        <taxon>Methylorubrum</taxon>
    </lineage>
</organism>
<dbReference type="Gene3D" id="3.55.50.30">
    <property type="match status" value="1"/>
</dbReference>